<name>A0A8J2TQA0_9FLAO</name>
<evidence type="ECO:0000256" key="1">
    <source>
        <dbReference type="ARBA" id="ARBA00022849"/>
    </source>
</evidence>
<dbReference type="PROSITE" id="PS51186">
    <property type="entry name" value="GNAT"/>
    <property type="match status" value="1"/>
</dbReference>
<dbReference type="EMBL" id="BMIC01000004">
    <property type="protein sequence ID" value="GFZ89028.1"/>
    <property type="molecule type" value="Genomic_DNA"/>
</dbReference>
<dbReference type="PANTHER" id="PTHR43428:SF1">
    <property type="entry name" value="ARSENATE REDUCTASE"/>
    <property type="match status" value="1"/>
</dbReference>
<dbReference type="GO" id="GO:0016747">
    <property type="term" value="F:acyltransferase activity, transferring groups other than amino-acyl groups"/>
    <property type="evidence" value="ECO:0007669"/>
    <property type="project" value="InterPro"/>
</dbReference>
<dbReference type="PANTHER" id="PTHR43428">
    <property type="entry name" value="ARSENATE REDUCTASE"/>
    <property type="match status" value="1"/>
</dbReference>
<dbReference type="SUPFAM" id="SSF55729">
    <property type="entry name" value="Acyl-CoA N-acyltransferases (Nat)"/>
    <property type="match status" value="1"/>
</dbReference>
<dbReference type="InterPro" id="IPR036196">
    <property type="entry name" value="Ptyr_pPase_sf"/>
</dbReference>
<keyword evidence="4" id="KW-1185">Reference proteome</keyword>
<dbReference type="Proteomes" id="UP000598120">
    <property type="component" value="Unassembled WGS sequence"/>
</dbReference>
<dbReference type="Gene3D" id="3.40.50.2300">
    <property type="match status" value="1"/>
</dbReference>
<dbReference type="AlphaFoldDB" id="A0A8J2TQA0"/>
<gene>
    <name evidence="3" type="ORF">GCM10011531_20600</name>
</gene>
<dbReference type="Gene3D" id="3.40.630.30">
    <property type="match status" value="1"/>
</dbReference>
<dbReference type="SMART" id="SM00226">
    <property type="entry name" value="LMWPc"/>
    <property type="match status" value="1"/>
</dbReference>
<dbReference type="Pfam" id="PF01451">
    <property type="entry name" value="LMWPc"/>
    <property type="match status" value="1"/>
</dbReference>
<protein>
    <recommendedName>
        <fullName evidence="2">N-acetyltransferase domain-containing protein</fullName>
    </recommendedName>
</protein>
<dbReference type="SUPFAM" id="SSF52788">
    <property type="entry name" value="Phosphotyrosine protein phosphatases I"/>
    <property type="match status" value="1"/>
</dbReference>
<accession>A0A8J2TQA0</accession>
<dbReference type="InterPro" id="IPR000182">
    <property type="entry name" value="GNAT_dom"/>
</dbReference>
<reference evidence="3 4" key="1">
    <citation type="journal article" date="2014" name="Int. J. Syst. Evol. Microbiol.">
        <title>Complete genome sequence of Corynebacterium casei LMG S-19264T (=DSM 44701T), isolated from a smear-ripened cheese.</title>
        <authorList>
            <consortium name="US DOE Joint Genome Institute (JGI-PGF)"/>
            <person name="Walter F."/>
            <person name="Albersmeier A."/>
            <person name="Kalinowski J."/>
            <person name="Ruckert C."/>
        </authorList>
    </citation>
    <scope>NUCLEOTIDE SEQUENCE [LARGE SCALE GENOMIC DNA]</scope>
    <source>
        <strain evidence="3 4">CGMCC 1.15295</strain>
    </source>
</reference>
<dbReference type="CDD" id="cd04301">
    <property type="entry name" value="NAT_SF"/>
    <property type="match status" value="1"/>
</dbReference>
<dbReference type="CDD" id="cd16345">
    <property type="entry name" value="LMWP_ArsC"/>
    <property type="match status" value="1"/>
</dbReference>
<evidence type="ECO:0000259" key="2">
    <source>
        <dbReference type="PROSITE" id="PS51186"/>
    </source>
</evidence>
<evidence type="ECO:0000313" key="3">
    <source>
        <dbReference type="EMBL" id="GFZ89028.1"/>
    </source>
</evidence>
<proteinExistence type="predicted"/>
<dbReference type="RefSeq" id="WP_188606300.1">
    <property type="nucleotide sequence ID" value="NZ_BMIC01000004.1"/>
</dbReference>
<dbReference type="Pfam" id="PF00583">
    <property type="entry name" value="Acetyltransf_1"/>
    <property type="match status" value="1"/>
</dbReference>
<dbReference type="InterPro" id="IPR016181">
    <property type="entry name" value="Acyl_CoA_acyltransferase"/>
</dbReference>
<dbReference type="InterPro" id="IPR023485">
    <property type="entry name" value="Ptyr_pPase"/>
</dbReference>
<comment type="caution">
    <text evidence="3">The sequence shown here is derived from an EMBL/GenBank/DDBJ whole genome shotgun (WGS) entry which is preliminary data.</text>
</comment>
<sequence length="305" mass="34446">MSITIRPLVKKDWDSVSKIYSEGLATGIATFETEIPDWEEWNSKYIESCRIIAEKNNQVAGFAVLSLVSKREVYKGVAEVTLYIGKDFRGQHIGETLLNTLVKESENNGFWTLNAAIFSENIASINLHKKCGFRVVGIREKLGQRHGKWHDNYLLEKRSKKTGIDMKNILVLCTGNSCRSQMAHGYLNKLAKGKATIYSAGIETHGLNPGAVSIMKEDGIDISNHTSNHVDEYSNINFDYIITVCDHANENCPFIPSKNALRLHHNFFDPSKVVGTDNEKHAAFLKARNEIKLYCEEFVEKYLNV</sequence>
<evidence type="ECO:0000313" key="4">
    <source>
        <dbReference type="Proteomes" id="UP000598120"/>
    </source>
</evidence>
<keyword evidence="1" id="KW-0059">Arsenical resistance</keyword>
<organism evidence="3 4">
    <name type="scientific">Aquaticitalea lipolytica</name>
    <dbReference type="NCBI Taxonomy" id="1247562"/>
    <lineage>
        <taxon>Bacteria</taxon>
        <taxon>Pseudomonadati</taxon>
        <taxon>Bacteroidota</taxon>
        <taxon>Flavobacteriia</taxon>
        <taxon>Flavobacteriales</taxon>
        <taxon>Flavobacteriaceae</taxon>
        <taxon>Aquaticitalea</taxon>
    </lineage>
</organism>
<feature type="domain" description="N-acetyltransferase" evidence="2">
    <location>
        <begin position="3"/>
        <end position="160"/>
    </location>
</feature>
<dbReference type="GO" id="GO:0046685">
    <property type="term" value="P:response to arsenic-containing substance"/>
    <property type="evidence" value="ECO:0007669"/>
    <property type="project" value="UniProtKB-KW"/>
</dbReference>